<protein>
    <submittedName>
        <fullName evidence="17">Penicillin-binding protein 2</fullName>
    </submittedName>
</protein>
<evidence type="ECO:0000256" key="14">
    <source>
        <dbReference type="SAM" id="Phobius"/>
    </source>
</evidence>
<evidence type="ECO:0000256" key="13">
    <source>
        <dbReference type="ARBA" id="ARBA00023316"/>
    </source>
</evidence>
<keyword evidence="7 14" id="KW-0812">Transmembrane</keyword>
<dbReference type="Gene3D" id="3.40.710.10">
    <property type="entry name" value="DD-peptidase/beta-lactamase superfamily"/>
    <property type="match status" value="1"/>
</dbReference>
<dbReference type="InterPro" id="IPR017790">
    <property type="entry name" value="Penicillin-binding_protein_2"/>
</dbReference>
<keyword evidence="8" id="KW-0378">Hydrolase</keyword>
<keyword evidence="11 14" id="KW-1133">Transmembrane helix</keyword>
<evidence type="ECO:0000259" key="15">
    <source>
        <dbReference type="Pfam" id="PF00905"/>
    </source>
</evidence>
<dbReference type="Gene3D" id="3.90.1310.10">
    <property type="entry name" value="Penicillin-binding protein 2a (Domain 2)"/>
    <property type="match status" value="1"/>
</dbReference>
<evidence type="ECO:0000256" key="11">
    <source>
        <dbReference type="ARBA" id="ARBA00022989"/>
    </source>
</evidence>
<feature type="domain" description="Penicillin-binding protein dimerisation" evidence="16">
    <location>
        <begin position="52"/>
        <end position="221"/>
    </location>
</feature>
<evidence type="ECO:0000256" key="3">
    <source>
        <dbReference type="ARBA" id="ARBA00007171"/>
    </source>
</evidence>
<evidence type="ECO:0000256" key="5">
    <source>
        <dbReference type="ARBA" id="ARBA00022519"/>
    </source>
</evidence>
<reference evidence="17 18" key="1">
    <citation type="journal article" date="2019" name="Sci. Rep.">
        <title>Sulfobacillus thermotolerans: new insights into resistance and metabolic capacities of acidophilic chemolithotrophs.</title>
        <authorList>
            <person name="Panyushkina A.E."/>
            <person name="Babenko V.V."/>
            <person name="Nikitina A.S."/>
            <person name="Selezneva O.V."/>
            <person name="Tsaplina I.A."/>
            <person name="Letarova M.A."/>
            <person name="Kostryukova E.S."/>
            <person name="Letarov A.V."/>
        </authorList>
    </citation>
    <scope>NUCLEOTIDE SEQUENCE [LARGE SCALE GENOMIC DNA]</scope>
    <source>
        <strain evidence="17 18">Kr1</strain>
    </source>
</reference>
<keyword evidence="13" id="KW-0961">Cell wall biogenesis/degradation</keyword>
<sequence length="648" mass="70953">MVNRQTRNRSIVLMALVTAAFGVVGTRFWYLQVKEGAHYQTLAQADTLRKLPIPAPRGNIVTADGKVVATSRPSWTLYYLANGQPMPSAELNLLSQELGQSPASLKKVIAQQLSQLPAYDPLVITSGLTAAEMTKIEENINNLPNLRIQPIAVRYYPYGNLMGNIIGYTSRINAAEYQQLKNKGFSMTSIVGAAGLEQEYNQYLHGHAGGEYAEVNRQGQLQKLLSKSGPVPGDTLHLTINWRLEETAQNSLAFVMKAMQNSRVPFSHSTGAVQGAVIAMNPNNGDILAMASLPTYNPNKLIPTDPKEYSSYYAKLMSSPLVKEGISPFINEAISGWFAPGSVFKPIMAIAALGSGVVTPTTEIFDPGYFPKDHAFGNWYAPGFGWLNIEQALGLSDDVFFYYMGYDMGIQTMDHWMRTFLLNKPTGIDLPDEITSQIPTPKRLAASGQGPWTWGWNLNTVIGQGIARYTLIALARADSAIANGGTLYWPHLVSEITTPTGKVVKTFKPVVQGKVNVPYSDFHTVHVGMEMSAQDPDIAKGVSGTGYGALAGLPVPVASKTGTAQVVGQSNNYNAFFLTYGPMPHPTILILVYIREGNWGADSGFVARAIYDQYFKIQDPKAQPLFQSVYGLNWKWPFGYQKPPAPKY</sequence>
<evidence type="ECO:0000256" key="7">
    <source>
        <dbReference type="ARBA" id="ARBA00022692"/>
    </source>
</evidence>
<dbReference type="InterPro" id="IPR050515">
    <property type="entry name" value="Beta-lactam/transpept"/>
</dbReference>
<evidence type="ECO:0000256" key="9">
    <source>
        <dbReference type="ARBA" id="ARBA00022960"/>
    </source>
</evidence>
<dbReference type="Gene3D" id="3.30.1390.30">
    <property type="entry name" value="Penicillin-binding protein 2a, domain 3"/>
    <property type="match status" value="1"/>
</dbReference>
<keyword evidence="6" id="KW-0645">Protease</keyword>
<keyword evidence="10" id="KW-0573">Peptidoglycan synthesis</keyword>
<keyword evidence="18" id="KW-1185">Reference proteome</keyword>
<evidence type="ECO:0000256" key="1">
    <source>
        <dbReference type="ARBA" id="ARBA00004167"/>
    </source>
</evidence>
<evidence type="ECO:0000256" key="12">
    <source>
        <dbReference type="ARBA" id="ARBA00023136"/>
    </source>
</evidence>
<dbReference type="InterPro" id="IPR005311">
    <property type="entry name" value="PBP_dimer"/>
</dbReference>
<evidence type="ECO:0000256" key="6">
    <source>
        <dbReference type="ARBA" id="ARBA00022670"/>
    </source>
</evidence>
<dbReference type="InterPro" id="IPR001460">
    <property type="entry name" value="PCN-bd_Tpept"/>
</dbReference>
<dbReference type="InterPro" id="IPR012338">
    <property type="entry name" value="Beta-lactam/transpept-like"/>
</dbReference>
<gene>
    <name evidence="17" type="ORF">BXT84_01640</name>
</gene>
<feature type="transmembrane region" description="Helical" evidence="14">
    <location>
        <begin position="12"/>
        <end position="30"/>
    </location>
</feature>
<keyword evidence="4" id="KW-1003">Cell membrane</keyword>
<evidence type="ECO:0000259" key="16">
    <source>
        <dbReference type="Pfam" id="PF03717"/>
    </source>
</evidence>
<dbReference type="SUPFAM" id="SSF56601">
    <property type="entry name" value="beta-lactamase/transpeptidase-like"/>
    <property type="match status" value="1"/>
</dbReference>
<evidence type="ECO:0000256" key="8">
    <source>
        <dbReference type="ARBA" id="ARBA00022801"/>
    </source>
</evidence>
<evidence type="ECO:0000256" key="2">
    <source>
        <dbReference type="ARBA" id="ARBA00004236"/>
    </source>
</evidence>
<evidence type="ECO:0000256" key="4">
    <source>
        <dbReference type="ARBA" id="ARBA00022475"/>
    </source>
</evidence>
<keyword evidence="9" id="KW-0133">Cell shape</keyword>
<dbReference type="NCBIfam" id="TIGR03423">
    <property type="entry name" value="pbp2_mrdA"/>
    <property type="match status" value="1"/>
</dbReference>
<dbReference type="PANTHER" id="PTHR30627:SF2">
    <property type="entry name" value="PEPTIDOGLYCAN D,D-TRANSPEPTIDASE MRDA"/>
    <property type="match status" value="1"/>
</dbReference>
<comment type="similarity">
    <text evidence="3">Belongs to the transpeptidase family.</text>
</comment>
<comment type="subcellular location">
    <subcellularLocation>
        <location evidence="2">Cell membrane</location>
    </subcellularLocation>
    <subcellularLocation>
        <location evidence="1">Membrane</location>
        <topology evidence="1">Single-pass membrane protein</topology>
    </subcellularLocation>
</comment>
<accession>A0ABM6RN64</accession>
<dbReference type="PANTHER" id="PTHR30627">
    <property type="entry name" value="PEPTIDOGLYCAN D,D-TRANSPEPTIDASE"/>
    <property type="match status" value="1"/>
</dbReference>
<dbReference type="Proteomes" id="UP000325292">
    <property type="component" value="Chromosome"/>
</dbReference>
<evidence type="ECO:0000313" key="17">
    <source>
        <dbReference type="EMBL" id="AUW92815.1"/>
    </source>
</evidence>
<proteinExistence type="inferred from homology"/>
<dbReference type="EMBL" id="CP019454">
    <property type="protein sequence ID" value="AUW92815.1"/>
    <property type="molecule type" value="Genomic_DNA"/>
</dbReference>
<dbReference type="Pfam" id="PF03717">
    <property type="entry name" value="PBP_dimer"/>
    <property type="match status" value="1"/>
</dbReference>
<dbReference type="InterPro" id="IPR036138">
    <property type="entry name" value="PBP_dimer_sf"/>
</dbReference>
<dbReference type="SUPFAM" id="SSF56519">
    <property type="entry name" value="Penicillin binding protein dimerisation domain"/>
    <property type="match status" value="1"/>
</dbReference>
<dbReference type="Pfam" id="PF00905">
    <property type="entry name" value="Transpeptidase"/>
    <property type="match status" value="1"/>
</dbReference>
<evidence type="ECO:0000256" key="10">
    <source>
        <dbReference type="ARBA" id="ARBA00022984"/>
    </source>
</evidence>
<evidence type="ECO:0000313" key="18">
    <source>
        <dbReference type="Proteomes" id="UP000325292"/>
    </source>
</evidence>
<keyword evidence="12 14" id="KW-0472">Membrane</keyword>
<keyword evidence="5" id="KW-0997">Cell inner membrane</keyword>
<name>A0ABM6RN64_9FIRM</name>
<feature type="domain" description="Penicillin-binding protein transpeptidase" evidence="15">
    <location>
        <begin position="275"/>
        <end position="613"/>
    </location>
</feature>
<organism evidence="17 18">
    <name type="scientific">Sulfobacillus thermotolerans</name>
    <dbReference type="NCBI Taxonomy" id="338644"/>
    <lineage>
        <taxon>Bacteria</taxon>
        <taxon>Bacillati</taxon>
        <taxon>Bacillota</taxon>
        <taxon>Clostridia</taxon>
        <taxon>Eubacteriales</taxon>
        <taxon>Clostridiales Family XVII. Incertae Sedis</taxon>
        <taxon>Sulfobacillus</taxon>
    </lineage>
</organism>